<evidence type="ECO:0000256" key="1">
    <source>
        <dbReference type="SAM" id="Phobius"/>
    </source>
</evidence>
<dbReference type="AlphaFoldDB" id="A0A915DW23"/>
<dbReference type="GO" id="GO:0016020">
    <property type="term" value="C:membrane"/>
    <property type="evidence" value="ECO:0007669"/>
    <property type="project" value="TreeGrafter"/>
</dbReference>
<feature type="transmembrane region" description="Helical" evidence="1">
    <location>
        <begin position="34"/>
        <end position="53"/>
    </location>
</feature>
<keyword evidence="2" id="KW-1185">Reference proteome</keyword>
<sequence length="395" mass="43374">MLDDEDQDNSHFNSTHQPSENRYSYVQVPLTRNALFAATAIGSLLGAMPLTYFSSKFTLRAIFTIYGLLSGLSSLLTPLAAYYGAGVSMFYYATTAINESWAPLASSATIMNLISCNNQLGVILIMPLAGGFCESSFGWSGVDSPKIHRCISDKELKKIEAGKHDSQQGYSQSVPYKAILSDKVVWAAMIALFCDAIGFQVFTQYGPLYLNKALNINIRETGFSAALPSVLTIFVKLFAGPLYDKMKCSQTTRVKFFTSLCLLGMALCFFALTSLQSIKNCPAWVLQIFFTASTPFSGMNFLGIVKCATLISGKFSPVLMAWFTLIDDGIAVLLIPLLVNFIAPDGTLYQWGILFVGFGVIEVLAVLFFDLVVDAEPRKWSELQTQKDGVKQEIQ</sequence>
<proteinExistence type="predicted"/>
<dbReference type="SUPFAM" id="SSF103473">
    <property type="entry name" value="MFS general substrate transporter"/>
    <property type="match status" value="1"/>
</dbReference>
<feature type="transmembrane region" description="Helical" evidence="1">
    <location>
        <begin position="65"/>
        <end position="85"/>
    </location>
</feature>
<evidence type="ECO:0000313" key="2">
    <source>
        <dbReference type="Proteomes" id="UP000887574"/>
    </source>
</evidence>
<dbReference type="InterPro" id="IPR011701">
    <property type="entry name" value="MFS"/>
</dbReference>
<keyword evidence="1" id="KW-0812">Transmembrane</keyword>
<dbReference type="WBParaSite" id="jg24273">
    <property type="protein sequence ID" value="jg24273"/>
    <property type="gene ID" value="jg24273"/>
</dbReference>
<dbReference type="PANTHER" id="PTHR45757">
    <property type="entry name" value="PROTEIN CBG23364-RELATED"/>
    <property type="match status" value="1"/>
</dbReference>
<dbReference type="Pfam" id="PF07690">
    <property type="entry name" value="MFS_1"/>
    <property type="match status" value="1"/>
</dbReference>
<dbReference type="InterPro" id="IPR036259">
    <property type="entry name" value="MFS_trans_sf"/>
</dbReference>
<dbReference type="GO" id="GO:0022857">
    <property type="term" value="F:transmembrane transporter activity"/>
    <property type="evidence" value="ECO:0007669"/>
    <property type="project" value="InterPro"/>
</dbReference>
<dbReference type="Proteomes" id="UP000887574">
    <property type="component" value="Unplaced"/>
</dbReference>
<feature type="transmembrane region" description="Helical" evidence="1">
    <location>
        <begin position="256"/>
        <end position="278"/>
    </location>
</feature>
<feature type="transmembrane region" description="Helical" evidence="1">
    <location>
        <begin position="223"/>
        <end position="244"/>
    </location>
</feature>
<accession>A0A915DW23</accession>
<protein>
    <submittedName>
        <fullName evidence="3">Uncharacterized protein</fullName>
    </submittedName>
</protein>
<organism evidence="2 3">
    <name type="scientific">Ditylenchus dipsaci</name>
    <dbReference type="NCBI Taxonomy" id="166011"/>
    <lineage>
        <taxon>Eukaryota</taxon>
        <taxon>Metazoa</taxon>
        <taxon>Ecdysozoa</taxon>
        <taxon>Nematoda</taxon>
        <taxon>Chromadorea</taxon>
        <taxon>Rhabditida</taxon>
        <taxon>Tylenchina</taxon>
        <taxon>Tylenchomorpha</taxon>
        <taxon>Sphaerularioidea</taxon>
        <taxon>Anguinidae</taxon>
        <taxon>Anguininae</taxon>
        <taxon>Ditylenchus</taxon>
    </lineage>
</organism>
<feature type="transmembrane region" description="Helical" evidence="1">
    <location>
        <begin position="284"/>
        <end position="305"/>
    </location>
</feature>
<feature type="transmembrane region" description="Helical" evidence="1">
    <location>
        <begin position="317"/>
        <end position="342"/>
    </location>
</feature>
<feature type="transmembrane region" description="Helical" evidence="1">
    <location>
        <begin position="348"/>
        <end position="373"/>
    </location>
</feature>
<evidence type="ECO:0000313" key="3">
    <source>
        <dbReference type="WBParaSite" id="jg24273"/>
    </source>
</evidence>
<dbReference type="PANTHER" id="PTHR45757:SF11">
    <property type="entry name" value="MAJOR FACILITATOR SUPERFAMILY (MFS) PROFILE DOMAIN-CONTAINING PROTEIN"/>
    <property type="match status" value="1"/>
</dbReference>
<keyword evidence="1" id="KW-1133">Transmembrane helix</keyword>
<dbReference type="Gene3D" id="1.20.1250.20">
    <property type="entry name" value="MFS general substrate transporter like domains"/>
    <property type="match status" value="2"/>
</dbReference>
<keyword evidence="1" id="KW-0472">Membrane</keyword>
<feature type="transmembrane region" description="Helical" evidence="1">
    <location>
        <begin position="120"/>
        <end position="139"/>
    </location>
</feature>
<reference evidence="3" key="1">
    <citation type="submission" date="2022-11" db="UniProtKB">
        <authorList>
            <consortium name="WormBaseParasite"/>
        </authorList>
    </citation>
    <scope>IDENTIFICATION</scope>
</reference>
<feature type="transmembrane region" description="Helical" evidence="1">
    <location>
        <begin position="184"/>
        <end position="203"/>
    </location>
</feature>
<name>A0A915DW23_9BILA</name>